<name>A0ABV5KYV6_9BACL</name>
<dbReference type="PANTHER" id="PTHR37827">
    <property type="entry name" value="TUDOR DOMAIN-CONTAINING PROTEIN"/>
    <property type="match status" value="1"/>
</dbReference>
<evidence type="ECO:0000313" key="3">
    <source>
        <dbReference type="Proteomes" id="UP001589747"/>
    </source>
</evidence>
<keyword evidence="2" id="KW-0255">Endonuclease</keyword>
<dbReference type="Pfam" id="PF14279">
    <property type="entry name" value="HNH_5"/>
    <property type="match status" value="1"/>
</dbReference>
<dbReference type="RefSeq" id="WP_377501606.1">
    <property type="nucleotide sequence ID" value="NZ_JBHMDO010000048.1"/>
</dbReference>
<reference evidence="2 3" key="1">
    <citation type="submission" date="2024-09" db="EMBL/GenBank/DDBJ databases">
        <authorList>
            <person name="Sun Q."/>
            <person name="Mori K."/>
        </authorList>
    </citation>
    <scope>NUCLEOTIDE SEQUENCE [LARGE SCALE GENOMIC DNA]</scope>
    <source>
        <strain evidence="2 3">TISTR 2452</strain>
    </source>
</reference>
<keyword evidence="2" id="KW-0540">Nuclease</keyword>
<protein>
    <submittedName>
        <fullName evidence="2">HNH endonuclease</fullName>
    </submittedName>
</protein>
<dbReference type="CDD" id="cd00085">
    <property type="entry name" value="HNHc"/>
    <property type="match status" value="1"/>
</dbReference>
<accession>A0ABV5KYV6</accession>
<dbReference type="GO" id="GO:0004519">
    <property type="term" value="F:endonuclease activity"/>
    <property type="evidence" value="ECO:0007669"/>
    <property type="project" value="UniProtKB-KW"/>
</dbReference>
<proteinExistence type="predicted"/>
<keyword evidence="2" id="KW-0378">Hydrolase</keyword>
<feature type="domain" description="HNH endonuclease 5" evidence="1">
    <location>
        <begin position="11"/>
        <end position="49"/>
    </location>
</feature>
<dbReference type="EMBL" id="JBHMDO010000048">
    <property type="protein sequence ID" value="MFB9330404.1"/>
    <property type="molecule type" value="Genomic_DNA"/>
</dbReference>
<evidence type="ECO:0000313" key="2">
    <source>
        <dbReference type="EMBL" id="MFB9330404.1"/>
    </source>
</evidence>
<comment type="caution">
    <text evidence="2">The sequence shown here is derived from an EMBL/GenBank/DDBJ whole genome shotgun (WGS) entry which is preliminary data.</text>
</comment>
<keyword evidence="3" id="KW-1185">Reference proteome</keyword>
<evidence type="ECO:0000259" key="1">
    <source>
        <dbReference type="Pfam" id="PF14279"/>
    </source>
</evidence>
<gene>
    <name evidence="2" type="ORF">ACFFSY_31065</name>
</gene>
<sequence>MAKHKPAVGRCALCRRDEVELTEHHLTPKEMGGTFMETALVCRTCHRQIHALYTNEDLVRMVLTTIEALMADAAVAAYVKYIRKQPPGVLPKVRKSARVRNR</sequence>
<dbReference type="InterPro" id="IPR003615">
    <property type="entry name" value="HNH_nuc"/>
</dbReference>
<dbReference type="PANTHER" id="PTHR37827:SF1">
    <property type="entry name" value="HNH DOMAIN-CONTAINING PROTEIN"/>
    <property type="match status" value="1"/>
</dbReference>
<organism evidence="2 3">
    <name type="scientific">Paenibacillus aurantiacus</name>
    <dbReference type="NCBI Taxonomy" id="1936118"/>
    <lineage>
        <taxon>Bacteria</taxon>
        <taxon>Bacillati</taxon>
        <taxon>Bacillota</taxon>
        <taxon>Bacilli</taxon>
        <taxon>Bacillales</taxon>
        <taxon>Paenibacillaceae</taxon>
        <taxon>Paenibacillus</taxon>
    </lineage>
</organism>
<dbReference type="InterPro" id="IPR029471">
    <property type="entry name" value="HNH_5"/>
</dbReference>
<dbReference type="Proteomes" id="UP001589747">
    <property type="component" value="Unassembled WGS sequence"/>
</dbReference>
<dbReference type="Gene3D" id="1.10.30.50">
    <property type="match status" value="1"/>
</dbReference>